<dbReference type="AlphaFoldDB" id="A0A2T7BC84"/>
<evidence type="ECO:0000313" key="2">
    <source>
        <dbReference type="Proteomes" id="UP000244450"/>
    </source>
</evidence>
<dbReference type="InterPro" id="IPR025324">
    <property type="entry name" value="DUF4230"/>
</dbReference>
<dbReference type="OrthoDB" id="658690at2"/>
<gene>
    <name evidence="1" type="ORF">DCC81_19825</name>
</gene>
<protein>
    <submittedName>
        <fullName evidence="1">DUF4230 domain-containing protein</fullName>
    </submittedName>
</protein>
<accession>A0A2T7BC84</accession>
<comment type="caution">
    <text evidence="1">The sequence shown here is derived from an EMBL/GenBank/DDBJ whole genome shotgun (WGS) entry which is preliminary data.</text>
</comment>
<keyword evidence="2" id="KW-1185">Reference proteome</keyword>
<proteinExistence type="predicted"/>
<dbReference type="Proteomes" id="UP000244450">
    <property type="component" value="Unassembled WGS sequence"/>
</dbReference>
<evidence type="ECO:0000313" key="1">
    <source>
        <dbReference type="EMBL" id="PUZ22685.1"/>
    </source>
</evidence>
<sequence length="205" mass="23713">MKWFFYTLCLVVVIVAVFWIGKQFGSKHITEETISNSQIVREIAELGSLEVMGNASIKTSNITDNNDWSDNLKKAFLENTVFVTIPYVAKYGVVIDSSQFHIHLDKKVIRVDLPAPALLSYELKVDKMETANRKGFLLFQDDETYTVVQKKLYQTSRDQLAHNNIYLQQSKDKIRRLLTQYYQPFLKDHTLEVHFADEEGKTGLQ</sequence>
<organism evidence="1 2">
    <name type="scientific">Chitinophaga parva</name>
    <dbReference type="NCBI Taxonomy" id="2169414"/>
    <lineage>
        <taxon>Bacteria</taxon>
        <taxon>Pseudomonadati</taxon>
        <taxon>Bacteroidota</taxon>
        <taxon>Chitinophagia</taxon>
        <taxon>Chitinophagales</taxon>
        <taxon>Chitinophagaceae</taxon>
        <taxon>Chitinophaga</taxon>
    </lineage>
</organism>
<dbReference type="Pfam" id="PF14014">
    <property type="entry name" value="DUF4230"/>
    <property type="match status" value="1"/>
</dbReference>
<dbReference type="RefSeq" id="WP_108688430.1">
    <property type="nucleotide sequence ID" value="NZ_QCYK01000003.1"/>
</dbReference>
<reference evidence="1 2" key="1">
    <citation type="submission" date="2018-04" db="EMBL/GenBank/DDBJ databases">
        <title>Chitinophaga fuyangensis sp. nov., isolated from soil in a chemical factory.</title>
        <authorList>
            <person name="Chen K."/>
        </authorList>
    </citation>
    <scope>NUCLEOTIDE SEQUENCE [LARGE SCALE GENOMIC DNA]</scope>
    <source>
        <strain evidence="1 2">LY-1</strain>
    </source>
</reference>
<name>A0A2T7BC84_9BACT</name>
<dbReference type="EMBL" id="QCYK01000003">
    <property type="protein sequence ID" value="PUZ22685.1"/>
    <property type="molecule type" value="Genomic_DNA"/>
</dbReference>